<dbReference type="RefSeq" id="WP_015285376.1">
    <property type="nucleotide sequence ID" value="NC_019943.1"/>
</dbReference>
<evidence type="ECO:0000313" key="1">
    <source>
        <dbReference type="EMBL" id="AGB02413.1"/>
    </source>
</evidence>
<dbReference type="GeneID" id="14307763"/>
<evidence type="ECO:0000313" key="2">
    <source>
        <dbReference type="Proteomes" id="UP000010824"/>
    </source>
</evidence>
<reference evidence="2" key="1">
    <citation type="submission" date="2011-12" db="EMBL/GenBank/DDBJ databases">
        <title>Complete sequence of Methanoregula formicicum SMSP.</title>
        <authorList>
            <person name="Lucas S."/>
            <person name="Han J."/>
            <person name="Lapidus A."/>
            <person name="Cheng J.-F."/>
            <person name="Goodwin L."/>
            <person name="Pitluck S."/>
            <person name="Peters L."/>
            <person name="Ovchinnikova G."/>
            <person name="Teshima H."/>
            <person name="Detter J.C."/>
            <person name="Han C."/>
            <person name="Tapia R."/>
            <person name="Land M."/>
            <person name="Hauser L."/>
            <person name="Kyrpides N."/>
            <person name="Ivanova N."/>
            <person name="Pagani I."/>
            <person name="Imachi H."/>
            <person name="Tamaki H."/>
            <person name="Sekiguchi Y."/>
            <person name="Kamagata Y."/>
            <person name="Cadillo-Quiroz H."/>
            <person name="Zinder S."/>
            <person name="Liu W.-T."/>
            <person name="Woyke T."/>
        </authorList>
    </citation>
    <scope>NUCLEOTIDE SEQUENCE [LARGE SCALE GENOMIC DNA]</scope>
    <source>
        <strain evidence="2">DSM 22288 / NBRC 105244 / SMSP</strain>
    </source>
</reference>
<dbReference type="HOGENOM" id="CLU_1363643_0_0_2"/>
<dbReference type="AlphaFoldDB" id="L0HGG1"/>
<accession>L0HGG1</accession>
<dbReference type="KEGG" id="mfo:Metfor_1374"/>
<gene>
    <name evidence="1" type="ordered locus">Metfor_1374</name>
</gene>
<protein>
    <submittedName>
        <fullName evidence="1">Uncharacterized protein</fullName>
    </submittedName>
</protein>
<dbReference type="InParanoid" id="L0HGG1"/>
<dbReference type="Proteomes" id="UP000010824">
    <property type="component" value="Chromosome"/>
</dbReference>
<proteinExistence type="predicted"/>
<name>L0HGG1_METFS</name>
<dbReference type="EMBL" id="CP003167">
    <property type="protein sequence ID" value="AGB02413.1"/>
    <property type="molecule type" value="Genomic_DNA"/>
</dbReference>
<reference evidence="1 2" key="2">
    <citation type="journal article" date="2014" name="Genome Announc.">
        <title>Complete Genome Sequence of Methanoregula formicica SMSPT, a Mesophilic Hydrogenotrophic Methanogen Isolated from a Methanogenic Upflow Anaerobic Sludge Blanket Reactor.</title>
        <authorList>
            <person name="Yamamoto K."/>
            <person name="Tamaki H."/>
            <person name="Cadillo-Quiroz H."/>
            <person name="Imachi H."/>
            <person name="Kyrpides N."/>
            <person name="Woyke T."/>
            <person name="Goodwin L."/>
            <person name="Zinder S.H."/>
            <person name="Kamagata Y."/>
            <person name="Liu W.T."/>
        </authorList>
    </citation>
    <scope>NUCLEOTIDE SEQUENCE [LARGE SCALE GENOMIC DNA]</scope>
    <source>
        <strain evidence="2">DSM 22288 / NBRC 105244 / SMSP</strain>
    </source>
</reference>
<sequence>MGILNLFVKLLSSTSKSDPRQSRSSSFNASGGGRIDYNQLLKNAVAQLPPEAVTIPNIGVIEPICPYCHKALKKMPTRKTACEFCGNAIRVTKRPFDKKKALFTESQLSQVEELTALYEAIKKMPNNLRIFKRELNEYQDLGLTQWKFLGCHDERAAPIERELDGRVVEIGSEDEKRMLVYLVDPRYRFCTNAVIESRRK</sequence>
<keyword evidence="2" id="KW-1185">Reference proteome</keyword>
<organism evidence="1 2">
    <name type="scientific">Methanoregula formicica (strain DSM 22288 / NBRC 105244 / SMSP)</name>
    <dbReference type="NCBI Taxonomy" id="593750"/>
    <lineage>
        <taxon>Archaea</taxon>
        <taxon>Methanobacteriati</taxon>
        <taxon>Methanobacteriota</taxon>
        <taxon>Stenosarchaea group</taxon>
        <taxon>Methanomicrobia</taxon>
        <taxon>Methanomicrobiales</taxon>
        <taxon>Methanoregulaceae</taxon>
        <taxon>Methanoregula</taxon>
    </lineage>
</organism>